<evidence type="ECO:0000256" key="11">
    <source>
        <dbReference type="ARBA" id="ARBA00023212"/>
    </source>
</evidence>
<dbReference type="SMART" id="SM00129">
    <property type="entry name" value="KISc"/>
    <property type="match status" value="1"/>
</dbReference>
<dbReference type="Pfam" id="PF16183">
    <property type="entry name" value="Kinesin_assoc"/>
    <property type="match status" value="1"/>
</dbReference>
<keyword evidence="4" id="KW-0963">Cytoplasm</keyword>
<evidence type="ECO:0000256" key="13">
    <source>
        <dbReference type="ARBA" id="ARBA00064520"/>
    </source>
</evidence>
<dbReference type="GO" id="GO:0030496">
    <property type="term" value="C:midbody"/>
    <property type="evidence" value="ECO:0007669"/>
    <property type="project" value="UniProtKB-SubCell"/>
</dbReference>
<dbReference type="PRINTS" id="PR00380">
    <property type="entry name" value="KINESINHEAVY"/>
</dbReference>
<dbReference type="GO" id="GO:0005874">
    <property type="term" value="C:microtubule"/>
    <property type="evidence" value="ECO:0007669"/>
    <property type="project" value="UniProtKB-KW"/>
</dbReference>
<dbReference type="EMBL" id="OW240919">
    <property type="protein sequence ID" value="CAH2311709.1"/>
    <property type="molecule type" value="Genomic_DNA"/>
</dbReference>
<evidence type="ECO:0000256" key="5">
    <source>
        <dbReference type="ARBA" id="ARBA00022553"/>
    </source>
</evidence>
<dbReference type="PROSITE" id="PS50067">
    <property type="entry name" value="KINESIN_MOTOR_2"/>
    <property type="match status" value="1"/>
</dbReference>
<dbReference type="InterPro" id="IPR036961">
    <property type="entry name" value="Kinesin_motor_dom_sf"/>
</dbReference>
<accession>A0AAD1SY05</accession>
<dbReference type="GO" id="GO:0003777">
    <property type="term" value="F:microtubule motor activity"/>
    <property type="evidence" value="ECO:0007669"/>
    <property type="project" value="InterPro"/>
</dbReference>
<evidence type="ECO:0000256" key="12">
    <source>
        <dbReference type="ARBA" id="ARBA00023242"/>
    </source>
</evidence>
<name>A0AAD1SY05_PELCU</name>
<evidence type="ECO:0000256" key="6">
    <source>
        <dbReference type="ARBA" id="ARBA00022701"/>
    </source>
</evidence>
<evidence type="ECO:0000313" key="21">
    <source>
        <dbReference type="Proteomes" id="UP001295444"/>
    </source>
</evidence>
<dbReference type="InterPro" id="IPR056523">
    <property type="entry name" value="4HB_KIF14"/>
</dbReference>
<comment type="subcellular location">
    <subcellularLocation>
        <location evidence="2">Cytoplasm</location>
        <location evidence="2">Cytoskeleton</location>
        <location evidence="2">Spindle</location>
    </subcellularLocation>
    <subcellularLocation>
        <location evidence="3">Midbody</location>
    </subcellularLocation>
    <subcellularLocation>
        <location evidence="1">Nucleus</location>
    </subcellularLocation>
</comment>
<dbReference type="CDD" id="cd22707">
    <property type="entry name" value="FHA_KIF14"/>
    <property type="match status" value="1"/>
</dbReference>
<feature type="non-terminal residue" evidence="20">
    <location>
        <position position="1574"/>
    </location>
</feature>
<feature type="coiled-coil region" evidence="16">
    <location>
        <begin position="865"/>
        <end position="1007"/>
    </location>
</feature>
<feature type="domain" description="Kinesin motor" evidence="19">
    <location>
        <begin position="290"/>
        <end position="640"/>
    </location>
</feature>
<gene>
    <name evidence="20" type="ORF">PECUL_23A033666</name>
</gene>
<dbReference type="Gene3D" id="2.60.200.20">
    <property type="match status" value="1"/>
</dbReference>
<evidence type="ECO:0000313" key="20">
    <source>
        <dbReference type="EMBL" id="CAH2311709.1"/>
    </source>
</evidence>
<dbReference type="Pfam" id="PF00498">
    <property type="entry name" value="FHA"/>
    <property type="match status" value="1"/>
</dbReference>
<dbReference type="SUPFAM" id="SSF52540">
    <property type="entry name" value="P-loop containing nucleoside triphosphate hydrolases"/>
    <property type="match status" value="1"/>
</dbReference>
<dbReference type="Gene3D" id="3.40.850.10">
    <property type="entry name" value="Kinesin motor domain"/>
    <property type="match status" value="1"/>
</dbReference>
<dbReference type="Proteomes" id="UP001295444">
    <property type="component" value="Chromosome 08"/>
</dbReference>
<evidence type="ECO:0000256" key="7">
    <source>
        <dbReference type="ARBA" id="ARBA00022741"/>
    </source>
</evidence>
<dbReference type="PROSITE" id="PS00411">
    <property type="entry name" value="KINESIN_MOTOR_1"/>
    <property type="match status" value="1"/>
</dbReference>
<evidence type="ECO:0000259" key="19">
    <source>
        <dbReference type="PROSITE" id="PS50067"/>
    </source>
</evidence>
<feature type="binding site" evidence="15">
    <location>
        <begin position="379"/>
        <end position="386"/>
    </location>
    <ligand>
        <name>ATP</name>
        <dbReference type="ChEBI" id="CHEBI:30616"/>
    </ligand>
</feature>
<dbReference type="InterPro" id="IPR019821">
    <property type="entry name" value="Kinesin_motor_CS"/>
</dbReference>
<comment type="similarity">
    <text evidence="15">Belongs to the TRAFAC class myosin-kinesin ATPase superfamily. Kinesin family.</text>
</comment>
<dbReference type="InterPro" id="IPR000253">
    <property type="entry name" value="FHA_dom"/>
</dbReference>
<keyword evidence="12" id="KW-0539">Nucleus</keyword>
<dbReference type="SMART" id="SM00240">
    <property type="entry name" value="FHA"/>
    <property type="match status" value="1"/>
</dbReference>
<keyword evidence="9 16" id="KW-0175">Coiled coil</keyword>
<dbReference type="GO" id="GO:0043066">
    <property type="term" value="P:negative regulation of apoptotic process"/>
    <property type="evidence" value="ECO:0007669"/>
    <property type="project" value="UniProtKB-ARBA"/>
</dbReference>
<dbReference type="GO" id="GO:0005524">
    <property type="term" value="F:ATP binding"/>
    <property type="evidence" value="ECO:0007669"/>
    <property type="project" value="UniProtKB-UniRule"/>
</dbReference>
<evidence type="ECO:0000256" key="14">
    <source>
        <dbReference type="ARBA" id="ARBA00073220"/>
    </source>
</evidence>
<proteinExistence type="inferred from homology"/>
<reference evidence="20" key="1">
    <citation type="submission" date="2022-03" db="EMBL/GenBank/DDBJ databases">
        <authorList>
            <person name="Alioto T."/>
            <person name="Alioto T."/>
            <person name="Gomez Garrido J."/>
        </authorList>
    </citation>
    <scope>NUCLEOTIDE SEQUENCE</scope>
</reference>
<dbReference type="Pfam" id="PF23313">
    <property type="entry name" value="4HB_KIF14"/>
    <property type="match status" value="1"/>
</dbReference>
<evidence type="ECO:0000256" key="1">
    <source>
        <dbReference type="ARBA" id="ARBA00004123"/>
    </source>
</evidence>
<sequence length="1574" mass="177377">MTQKGFTFNKPREINRTYVLSACKNYSTPPKPETKLVLQKRKTITKEPPHVETGPDRNVGDLDVTEKRLTLQRRVRAGSTEKGSVENIPEDVLKLKISVEQQETKSALLITQEVQISKAPADSKFDSKLKVLDNFIEKPSQVKSSVNGIQLQNHLNVEKSEENRRLQVIKGVTIGSKRNDVPSSPRKVGQDATKIPVLKCGSLDRPKTPKTDTPGIIRSSSTRDTRSHLLTPKRPTSTLPSIQSKKPSMLNQMEKTHEIIRPSESLRVKDESASFHPNIHNHGSSEENCAVTVAVRVRPFSKREINENAMQVVSMNGQETSVQHPDSKQNHSFQYDFSFWSSEKSHASYAGQEFVYEKLALPLLERSMRGYNTCLFAYGQTGSGKSYTMMGFDEEPGIIPRFCADLFSRIDKHLKQSVFQCMETSFHLEMSYFEVYNEKIHDLLAFKADNGQTKQALRVREHPLHGPYVEDLSTNVVSSFQDIQSWLELGNKQRATAATGMNDKSSRSHSVFTLTVTQSKTESVAGEEHDYRITSRINLVDLAGSERCVSAQTSGERLKEGVSINKSLLTLGKVISALSENSQTRKKVFIPYRESVLTWLLKDSLGGNSKTTMIATISPALSNIEETLSTLRYAKQARLIINVAKVNEDMNTKLIRELKLEIEKLRASQISGNNVNSEKYKRCQQEIFSLKLRERQLEREMCELQRAWKDKLEQAEERKKVEMKELQKAGITFKMDNRLPNLVNLNEDPQLSEMLLYMIKEGQTTVGKYREGSAHDIQLSGALIADNHCMITNIENTVSLTPSANAKTFVNGNEISESTILHHGDRVILGGDHYFRFNHPVEVQMLKAASTTTSEGPKDFEFAKNELVTAQRSKLEEEIEEARLRAKEEMMREIQIAKEMAQQELTSQRSAYEDKIRSLESELMEESRKKQLHAVNTQKAASRIQELEEVKINLQHEVHMSRRRLEMETITARQELEDHTVRHAKILQALEAEKQKIAKEVQTLLQEKSTRGRSIAASPNWSSMKLSVMIQEANTISSKLKKHMVFSRHDPTDKENVPDHPVQIKVRNLKLGIVTFWSVEKFENTLVAMKDLYENNGGAKDDDDLFCDHEDEWEPDLENPSVSNFSRRRSLMKNKRISGCLYEIRVHPIQSLQTGHKSGLMNKSTSFLSKSSSVCSNTPDALLPGICKDLIGSALEYLGRSYADESNMADCLIHCVCTICAGVRTISRTYEEQDADSTDTLFLVNREAQAHSIQLTSAFQQLVVMTKLWIDHFPANEQSAKPVVDLGLCIKKLGGYLQLLLQGCCSDIPSMVVEARDKTSQTAEQILQNIGHLAALTVIELHLPDKKLEDCLQKAFSRALCDGVLLGCKYIIDVGIKTINTMQGEIQKCSIHKEVDTEIRKNLLSLSSFLHNSLASCEKLDLALLLRDSQFCVPSSLSSVLKNMTLCLERLRLTAISVLEDSDAEVSQLHAALEDIASAASEINKIIFARSPQCRLSIGIHELLGLNCKILSKFCMATFVLLQTRLTTDGSGRSGREQIIGLTDDKRNQNQSNIQRPAGEHDKSLNTLIWGWDR</sequence>
<dbReference type="FunFam" id="3.40.850.10:FF:000042">
    <property type="entry name" value="Kinesin family member 14"/>
    <property type="match status" value="1"/>
</dbReference>
<evidence type="ECO:0000256" key="15">
    <source>
        <dbReference type="PROSITE-ProRule" id="PRU00283"/>
    </source>
</evidence>
<dbReference type="CDD" id="cd01365">
    <property type="entry name" value="KISc_KIF1A_KIF1B"/>
    <property type="match status" value="1"/>
</dbReference>
<evidence type="ECO:0000256" key="16">
    <source>
        <dbReference type="SAM" id="Coils"/>
    </source>
</evidence>
<dbReference type="InterPro" id="IPR001752">
    <property type="entry name" value="Kinesin_motor_dom"/>
</dbReference>
<dbReference type="FunFam" id="2.60.200.20:FF:000020">
    <property type="entry name" value="Kinesin family member 14"/>
    <property type="match status" value="1"/>
</dbReference>
<feature type="region of interest" description="Disordered" evidence="17">
    <location>
        <begin position="200"/>
        <end position="244"/>
    </location>
</feature>
<keyword evidence="8 15" id="KW-0067">ATP-binding</keyword>
<evidence type="ECO:0000259" key="18">
    <source>
        <dbReference type="PROSITE" id="PS50006"/>
    </source>
</evidence>
<keyword evidence="21" id="KW-1185">Reference proteome</keyword>
<keyword evidence="11" id="KW-0206">Cytoskeleton</keyword>
<evidence type="ECO:0000256" key="10">
    <source>
        <dbReference type="ARBA" id="ARBA00023175"/>
    </source>
</evidence>
<evidence type="ECO:0000256" key="9">
    <source>
        <dbReference type="ARBA" id="ARBA00023054"/>
    </source>
</evidence>
<evidence type="ECO:0000256" key="17">
    <source>
        <dbReference type="SAM" id="MobiDB-lite"/>
    </source>
</evidence>
<evidence type="ECO:0000256" key="2">
    <source>
        <dbReference type="ARBA" id="ARBA00004186"/>
    </source>
</evidence>
<keyword evidence="5" id="KW-0597">Phosphoprotein</keyword>
<protein>
    <recommendedName>
        <fullName evidence="14">Kinesin-like protein KIF14</fullName>
    </recommendedName>
</protein>
<dbReference type="GO" id="GO:0007018">
    <property type="term" value="P:microtubule-based movement"/>
    <property type="evidence" value="ECO:0007669"/>
    <property type="project" value="InterPro"/>
</dbReference>
<dbReference type="InterPro" id="IPR032405">
    <property type="entry name" value="Kinesin_assoc"/>
</dbReference>
<evidence type="ECO:0000256" key="4">
    <source>
        <dbReference type="ARBA" id="ARBA00022490"/>
    </source>
</evidence>
<keyword evidence="7 15" id="KW-0547">Nucleotide-binding</keyword>
<dbReference type="PROSITE" id="PS50006">
    <property type="entry name" value="FHA_DOMAIN"/>
    <property type="match status" value="1"/>
</dbReference>
<feature type="compositionally biased region" description="Polar residues" evidence="17">
    <location>
        <begin position="234"/>
        <end position="244"/>
    </location>
</feature>
<evidence type="ECO:0000256" key="8">
    <source>
        <dbReference type="ARBA" id="ARBA00022840"/>
    </source>
</evidence>
<dbReference type="PANTHER" id="PTHR47117">
    <property type="entry name" value="STAR-RELATED LIPID TRANSFER PROTEIN 9"/>
    <property type="match status" value="1"/>
</dbReference>
<dbReference type="SUPFAM" id="SSF49879">
    <property type="entry name" value="SMAD/FHA domain"/>
    <property type="match status" value="1"/>
</dbReference>
<keyword evidence="6" id="KW-0493">Microtubule</keyword>
<keyword evidence="10 15" id="KW-0505">Motor protein</keyword>
<feature type="region of interest" description="Disordered" evidence="17">
    <location>
        <begin position="1529"/>
        <end position="1559"/>
    </location>
</feature>
<evidence type="ECO:0000256" key="3">
    <source>
        <dbReference type="ARBA" id="ARBA00004214"/>
    </source>
</evidence>
<dbReference type="GO" id="GO:0005819">
    <property type="term" value="C:spindle"/>
    <property type="evidence" value="ECO:0007669"/>
    <property type="project" value="UniProtKB-SubCell"/>
</dbReference>
<dbReference type="GO" id="GO:0008017">
    <property type="term" value="F:microtubule binding"/>
    <property type="evidence" value="ECO:0007669"/>
    <property type="project" value="InterPro"/>
</dbReference>
<dbReference type="PANTHER" id="PTHR47117:SF7">
    <property type="entry name" value="KINESIN-LIKE PROTEIN KIF14"/>
    <property type="match status" value="1"/>
</dbReference>
<feature type="domain" description="FHA" evidence="18">
    <location>
        <begin position="764"/>
        <end position="815"/>
    </location>
</feature>
<feature type="coiled-coil region" evidence="16">
    <location>
        <begin position="680"/>
        <end position="732"/>
    </location>
</feature>
<dbReference type="GO" id="GO:0005634">
    <property type="term" value="C:nucleus"/>
    <property type="evidence" value="ECO:0007669"/>
    <property type="project" value="UniProtKB-SubCell"/>
</dbReference>
<dbReference type="Pfam" id="PF00225">
    <property type="entry name" value="Kinesin"/>
    <property type="match status" value="1"/>
</dbReference>
<organism evidence="20 21">
    <name type="scientific">Pelobates cultripes</name>
    <name type="common">Western spadefoot toad</name>
    <dbReference type="NCBI Taxonomy" id="61616"/>
    <lineage>
        <taxon>Eukaryota</taxon>
        <taxon>Metazoa</taxon>
        <taxon>Chordata</taxon>
        <taxon>Craniata</taxon>
        <taxon>Vertebrata</taxon>
        <taxon>Euteleostomi</taxon>
        <taxon>Amphibia</taxon>
        <taxon>Batrachia</taxon>
        <taxon>Anura</taxon>
        <taxon>Pelobatoidea</taxon>
        <taxon>Pelobatidae</taxon>
        <taxon>Pelobates</taxon>
    </lineage>
</organism>
<dbReference type="InterPro" id="IPR027417">
    <property type="entry name" value="P-loop_NTPase"/>
</dbReference>
<comment type="subunit">
    <text evidence="13">Directly interacts with PRC1 within a complex also containing KIF4A, KIF20A and KIF23; targets to the central spindle. Directly interacts with CIT depending on the activation state of the kinase (stronger interaction with the kinase-dead form); targets to the midbody. Interacts with ARRB2; the interaction is detected in the nucleus upon OR1D2 stimulation. Interacts with AKT1; the interaction is detected in the plasma membrane upon INS stimulation and promotes AKT1 phosphorylation. Interacts with SVIL; at midbody during cytokinesis. Interacts with RADIL (via PDZ domain); recruits RADIL to the microtubule network restricting RADIL from interaction with activated RAP1A.</text>
</comment>
<dbReference type="InterPro" id="IPR008984">
    <property type="entry name" value="SMAD_FHA_dom_sf"/>
</dbReference>